<dbReference type="GO" id="GO:0008237">
    <property type="term" value="F:metallopeptidase activity"/>
    <property type="evidence" value="ECO:0007669"/>
    <property type="project" value="InterPro"/>
</dbReference>
<reference evidence="6 7" key="1">
    <citation type="submission" date="2016-10" db="EMBL/GenBank/DDBJ databases">
        <authorList>
            <person name="de Groot N.N."/>
        </authorList>
    </citation>
    <scope>NUCLEOTIDE SEQUENCE [LARGE SCALE GENOMIC DNA]</scope>
    <source>
        <strain evidence="6 7">DSM 16077</strain>
    </source>
</reference>
<name>A0A1G9WZU3_9PROT</name>
<comment type="similarity">
    <text evidence="1">Belongs to the peptidase U62 family.</text>
</comment>
<evidence type="ECO:0000256" key="2">
    <source>
        <dbReference type="SAM" id="MobiDB-lite"/>
    </source>
</evidence>
<dbReference type="Gene3D" id="3.30.2290.10">
    <property type="entry name" value="PmbA/TldD superfamily"/>
    <property type="match status" value="1"/>
</dbReference>
<gene>
    <name evidence="6" type="ORF">SAMN04488568_1316</name>
</gene>
<accession>A0A1G9WZU3</accession>
<dbReference type="InterPro" id="IPR045570">
    <property type="entry name" value="Metalloprtase-TldD/E_cen_dom"/>
</dbReference>
<evidence type="ECO:0000313" key="6">
    <source>
        <dbReference type="EMBL" id="SDM90000.1"/>
    </source>
</evidence>
<dbReference type="PANTHER" id="PTHR43421:SF1">
    <property type="entry name" value="METALLOPROTEASE PMBA"/>
    <property type="match status" value="1"/>
</dbReference>
<dbReference type="InterPro" id="IPR045569">
    <property type="entry name" value="Metalloprtase-TldD/E_C"/>
</dbReference>
<dbReference type="GO" id="GO:0006508">
    <property type="term" value="P:proteolysis"/>
    <property type="evidence" value="ECO:0007669"/>
    <property type="project" value="InterPro"/>
</dbReference>
<dbReference type="InterPro" id="IPR035068">
    <property type="entry name" value="TldD/PmbA_N"/>
</dbReference>
<dbReference type="GO" id="GO:0005829">
    <property type="term" value="C:cytosol"/>
    <property type="evidence" value="ECO:0007669"/>
    <property type="project" value="TreeGrafter"/>
</dbReference>
<feature type="domain" description="Metalloprotease TldD/E N-terminal" evidence="3">
    <location>
        <begin position="32"/>
        <end position="96"/>
    </location>
</feature>
<dbReference type="PANTHER" id="PTHR43421">
    <property type="entry name" value="METALLOPROTEASE PMBA"/>
    <property type="match status" value="1"/>
</dbReference>
<dbReference type="Proteomes" id="UP000199759">
    <property type="component" value="Unassembled WGS sequence"/>
</dbReference>
<evidence type="ECO:0000259" key="3">
    <source>
        <dbReference type="Pfam" id="PF01523"/>
    </source>
</evidence>
<dbReference type="Pfam" id="PF19290">
    <property type="entry name" value="PmbA_TldD_2nd"/>
    <property type="match status" value="1"/>
</dbReference>
<feature type="region of interest" description="Disordered" evidence="2">
    <location>
        <begin position="27"/>
        <end position="46"/>
    </location>
</feature>
<protein>
    <submittedName>
        <fullName evidence="6">PmbA protein</fullName>
    </submittedName>
</protein>
<organism evidence="6 7">
    <name type="scientific">Maricaulis salignorans</name>
    <dbReference type="NCBI Taxonomy" id="144026"/>
    <lineage>
        <taxon>Bacteria</taxon>
        <taxon>Pseudomonadati</taxon>
        <taxon>Pseudomonadota</taxon>
        <taxon>Alphaproteobacteria</taxon>
        <taxon>Maricaulales</taxon>
        <taxon>Maricaulaceae</taxon>
        <taxon>Maricaulis</taxon>
    </lineage>
</organism>
<evidence type="ECO:0000256" key="1">
    <source>
        <dbReference type="ARBA" id="ARBA00005836"/>
    </source>
</evidence>
<dbReference type="EMBL" id="FNHG01000031">
    <property type="protein sequence ID" value="SDM90000.1"/>
    <property type="molecule type" value="Genomic_DNA"/>
</dbReference>
<dbReference type="InterPro" id="IPR047657">
    <property type="entry name" value="PmbA"/>
</dbReference>
<evidence type="ECO:0000259" key="4">
    <source>
        <dbReference type="Pfam" id="PF19289"/>
    </source>
</evidence>
<dbReference type="InterPro" id="IPR036059">
    <property type="entry name" value="TldD/PmbA_sf"/>
</dbReference>
<evidence type="ECO:0000259" key="5">
    <source>
        <dbReference type="Pfam" id="PF19290"/>
    </source>
</evidence>
<feature type="domain" description="Metalloprotease TldD/E C-terminal" evidence="4">
    <location>
        <begin position="237"/>
        <end position="452"/>
    </location>
</feature>
<feature type="compositionally biased region" description="Polar residues" evidence="2">
    <location>
        <begin position="34"/>
        <end position="44"/>
    </location>
</feature>
<dbReference type="STRING" id="144026.SAMN04488568_1316"/>
<dbReference type="AlphaFoldDB" id="A0A1G9WZU3"/>
<dbReference type="Pfam" id="PF19289">
    <property type="entry name" value="PmbA_TldD_3rd"/>
    <property type="match status" value="1"/>
</dbReference>
<feature type="domain" description="Metalloprotease TldD/E central" evidence="5">
    <location>
        <begin position="124"/>
        <end position="228"/>
    </location>
</feature>
<proteinExistence type="inferred from homology"/>
<dbReference type="OrthoDB" id="9803618at2"/>
<evidence type="ECO:0000313" key="7">
    <source>
        <dbReference type="Proteomes" id="UP000199759"/>
    </source>
</evidence>
<dbReference type="SUPFAM" id="SSF111283">
    <property type="entry name" value="Putative modulator of DNA gyrase, PmbA/TldD"/>
    <property type="match status" value="1"/>
</dbReference>
<dbReference type="Pfam" id="PF01523">
    <property type="entry name" value="PmbA_TldD_1st"/>
    <property type="match status" value="1"/>
</dbReference>
<dbReference type="InterPro" id="IPR002510">
    <property type="entry name" value="Metalloprtase-TldD/E_N"/>
</dbReference>
<dbReference type="RefSeq" id="WP_091771940.1">
    <property type="nucleotide sequence ID" value="NZ_FNHG01000031.1"/>
</dbReference>
<keyword evidence="7" id="KW-1185">Reference proteome</keyword>
<sequence>MTQPNSAPDPQKLQDIAADLIARARRAGADSAEASVSESRTTELSVRDGDLEDIERSESLDAGVRVFVGARQAGVAFSDLSEHGRSLTIERAVAMARLSPEDPFSALAEAERLCTNPPEIAMFDPTQWSPEELEARSIEVEQAARAIHGVSKTDAAFASFGQGAAAYATTTGFNQGWRKSMFSYGASVIAERNGAMERDYAATAARRPGDLRTTLDIGTEAGERTARRVGPQKIDSGVQPVVFDRRVATTFLSALCGAISGPAVARGISFLRDKLGQPVFAPGINIIDDPHRDWGHSSCAFDGEGTVNRRSNLVEDGRLTTWLLNSAASRQLKLAPTGHARRSMGGAPGAGPTNLHLEAGSQSREAMIGAIESGVLVMEMFGPSLNSNTGDWSVGVSGYRISKGQIDHPVSEITVAGNLMDIFARLVPASDLEFRGSVNSPSILVDKLSVGGL</sequence>